<dbReference type="Gene3D" id="3.10.105.10">
    <property type="entry name" value="Dipeptide-binding Protein, Domain 3"/>
    <property type="match status" value="1"/>
</dbReference>
<evidence type="ECO:0000313" key="6">
    <source>
        <dbReference type="Proteomes" id="UP000286482"/>
    </source>
</evidence>
<feature type="chain" id="PRO_5019095601" evidence="3">
    <location>
        <begin position="23"/>
        <end position="551"/>
    </location>
</feature>
<dbReference type="PANTHER" id="PTHR30290:SF38">
    <property type="entry name" value="D,D-DIPEPTIDE-BINDING PERIPLASMIC PROTEIN DDPA-RELATED"/>
    <property type="match status" value="1"/>
</dbReference>
<organism evidence="5 6">
    <name type="scientific">Alginatibacterium sediminis</name>
    <dbReference type="NCBI Taxonomy" id="2164068"/>
    <lineage>
        <taxon>Bacteria</taxon>
        <taxon>Pseudomonadati</taxon>
        <taxon>Pseudomonadota</taxon>
        <taxon>Gammaproteobacteria</taxon>
        <taxon>Alteromonadales</taxon>
        <taxon>Alteromonadaceae</taxon>
        <taxon>Alginatibacterium</taxon>
    </lineage>
</organism>
<evidence type="ECO:0000256" key="1">
    <source>
        <dbReference type="ARBA" id="ARBA00005695"/>
    </source>
</evidence>
<sequence length="551" mass="62174">MNKLTSIAVATSMAFAIGSVQAAETPNLRILNEFSTGWVQNFNPFIGGRQSVDMVLEPLVIFNMIDNMKPHFWLATGYSMSEDLKVLTLNLREGVKWSDGEDFTADDVVFTYTYPKDHPEIDTQGIASKVEKAVKVDDYTVELHLVGENAFAANDLIGQGLMMLPEHYWSKVENPANDTYEAMIGTGPMTELKRFTPQVYVQCTNGEYWNKDLSVECVEFPQFGNNDAALEMMAKGETDWNGIFIPDVERTFVSQAEGNKYWFPSGDGVRITMNFQTENESARRAFESVEFRKAFSLAMDRDAMMMIGAYGYVTGDNPASDLPPVQWGWRNKDADKIWSEFYQFDVKKAKQHLADGGFKDTNGNGFVENQDGETFQFKIQVPSGWTDWVNNAAIAVEGLRAAGIDASVVTPEANAYAKNWDGGNFEACFCGGSIQSSPWKFYDFTMHSRFAQGPQWWSTSMTNYVNPELDQLIETLGATIDTAKQKEIVDRIEMINAVEIPQIPLYYNGVWYSYNDTRFTGFWNAENPVAHPAPWNNNNRLLHLMDIKPRG</sequence>
<dbReference type="GO" id="GO:0042938">
    <property type="term" value="P:dipeptide transport"/>
    <property type="evidence" value="ECO:0007669"/>
    <property type="project" value="TreeGrafter"/>
</dbReference>
<dbReference type="PROSITE" id="PS01040">
    <property type="entry name" value="SBP_BACTERIAL_5"/>
    <property type="match status" value="1"/>
</dbReference>
<dbReference type="AlphaFoldDB" id="A0A420ED02"/>
<evidence type="ECO:0000256" key="2">
    <source>
        <dbReference type="ARBA" id="ARBA00022729"/>
    </source>
</evidence>
<evidence type="ECO:0000313" key="5">
    <source>
        <dbReference type="EMBL" id="RKF18545.1"/>
    </source>
</evidence>
<dbReference type="Pfam" id="PF00496">
    <property type="entry name" value="SBP_bac_5"/>
    <property type="match status" value="1"/>
</dbReference>
<comment type="caution">
    <text evidence="5">The sequence shown here is derived from an EMBL/GenBank/DDBJ whole genome shotgun (WGS) entry which is preliminary data.</text>
</comment>
<dbReference type="Gene3D" id="3.40.190.10">
    <property type="entry name" value="Periplasmic binding protein-like II"/>
    <property type="match status" value="1"/>
</dbReference>
<evidence type="ECO:0000259" key="4">
    <source>
        <dbReference type="Pfam" id="PF00496"/>
    </source>
</evidence>
<dbReference type="Gene3D" id="3.90.76.10">
    <property type="entry name" value="Dipeptide-binding Protein, Domain 1"/>
    <property type="match status" value="1"/>
</dbReference>
<name>A0A420ED02_9ALTE</name>
<dbReference type="GO" id="GO:1904680">
    <property type="term" value="F:peptide transmembrane transporter activity"/>
    <property type="evidence" value="ECO:0007669"/>
    <property type="project" value="TreeGrafter"/>
</dbReference>
<gene>
    <name evidence="5" type="ORF">DBZ36_09045</name>
</gene>
<dbReference type="EMBL" id="RAQO01000005">
    <property type="protein sequence ID" value="RKF18545.1"/>
    <property type="molecule type" value="Genomic_DNA"/>
</dbReference>
<dbReference type="GO" id="GO:0030288">
    <property type="term" value="C:outer membrane-bounded periplasmic space"/>
    <property type="evidence" value="ECO:0007669"/>
    <property type="project" value="TreeGrafter"/>
</dbReference>
<keyword evidence="6" id="KW-1185">Reference proteome</keyword>
<dbReference type="InterPro" id="IPR023765">
    <property type="entry name" value="SBP_5_CS"/>
</dbReference>
<dbReference type="GO" id="GO:0043190">
    <property type="term" value="C:ATP-binding cassette (ABC) transporter complex"/>
    <property type="evidence" value="ECO:0007669"/>
    <property type="project" value="InterPro"/>
</dbReference>
<protein>
    <submittedName>
        <fullName evidence="5">ABC transporter substrate-binding protein</fullName>
    </submittedName>
</protein>
<dbReference type="InterPro" id="IPR000914">
    <property type="entry name" value="SBP_5_dom"/>
</dbReference>
<comment type="similarity">
    <text evidence="1">Belongs to the bacterial solute-binding protein 5 family.</text>
</comment>
<feature type="domain" description="Solute-binding protein family 5" evidence="4">
    <location>
        <begin position="70"/>
        <end position="443"/>
    </location>
</feature>
<dbReference type="PANTHER" id="PTHR30290">
    <property type="entry name" value="PERIPLASMIC BINDING COMPONENT OF ABC TRANSPORTER"/>
    <property type="match status" value="1"/>
</dbReference>
<dbReference type="InterPro" id="IPR039424">
    <property type="entry name" value="SBP_5"/>
</dbReference>
<dbReference type="PIRSF" id="PIRSF002741">
    <property type="entry name" value="MppA"/>
    <property type="match status" value="1"/>
</dbReference>
<reference evidence="5 6" key="1">
    <citation type="submission" date="2018-09" db="EMBL/GenBank/DDBJ databases">
        <authorList>
            <person name="Wang Z."/>
        </authorList>
    </citation>
    <scope>NUCLEOTIDE SEQUENCE [LARGE SCALE GENOMIC DNA]</scope>
    <source>
        <strain evidence="5 6">ALS 81</strain>
    </source>
</reference>
<dbReference type="OrthoDB" id="9801912at2"/>
<feature type="signal peptide" evidence="3">
    <location>
        <begin position="1"/>
        <end position="22"/>
    </location>
</feature>
<dbReference type="RefSeq" id="WP_120354624.1">
    <property type="nucleotide sequence ID" value="NZ_RAQO01000005.1"/>
</dbReference>
<dbReference type="Proteomes" id="UP000286482">
    <property type="component" value="Unassembled WGS sequence"/>
</dbReference>
<evidence type="ECO:0000256" key="3">
    <source>
        <dbReference type="SAM" id="SignalP"/>
    </source>
</evidence>
<keyword evidence="2 3" id="KW-0732">Signal</keyword>
<dbReference type="SUPFAM" id="SSF53850">
    <property type="entry name" value="Periplasmic binding protein-like II"/>
    <property type="match status" value="1"/>
</dbReference>
<proteinExistence type="inferred from homology"/>
<dbReference type="CDD" id="cd08509">
    <property type="entry name" value="PBP2_TmCBP_oligosaccharides_like"/>
    <property type="match status" value="1"/>
</dbReference>
<accession>A0A420ED02</accession>
<dbReference type="InterPro" id="IPR030678">
    <property type="entry name" value="Peptide/Ni-bd"/>
</dbReference>